<evidence type="ECO:0000313" key="5">
    <source>
        <dbReference type="Proteomes" id="UP000325113"/>
    </source>
</evidence>
<evidence type="ECO:0000313" key="4">
    <source>
        <dbReference type="EMBL" id="KAA0148158.1"/>
    </source>
</evidence>
<feature type="transmembrane region" description="Helical" evidence="2">
    <location>
        <begin position="1018"/>
        <end position="1044"/>
    </location>
</feature>
<comment type="caution">
    <text evidence="4">The sequence shown here is derived from an EMBL/GenBank/DDBJ whole genome shotgun (WGS) entry which is preliminary data.</text>
</comment>
<keyword evidence="3" id="KW-0732">Signal</keyword>
<dbReference type="EMBL" id="VLTM01000152">
    <property type="protein sequence ID" value="KAA0148158.1"/>
    <property type="molecule type" value="Genomic_DNA"/>
</dbReference>
<evidence type="ECO:0000256" key="3">
    <source>
        <dbReference type="SAM" id="SignalP"/>
    </source>
</evidence>
<sequence>MRPPAAAVAVAWAALAAQHSRAIPVPCQSGEGACPGREGLPSVGVSTAAAYFRRSDRFFRPLSGSWADFALFNCTPEHSRLDRPRCGLAWPTAARETLANADAADAARVAAVVDGSAPPDGVPVFDDPLSWAWRDVVLLDAGALAGPATDFQAARQRPAGSATDVATASARLAELWGALAMRGAGEAMITALDGAAEAVQAMEPAAQAAVEGFAEQGLRLLVMGFLASVTGQRQVPDAALSAPGSVPGAPAVPSAFAGPLNGLLAGDASTGAGINTSRLLARSRCARRHVPGNGTAALYVREQAGIQVGPFGFEVDAAAALKGRLLPRPMWVVEHIGTTQRSAAEAVVGAAERVAALASAAASLSRPAAWSLNETSTHASQLAASRARLGALNARTQSALRSADGSNGRLEGAGRGITFHRLPEPASPTTSTTAGVDVVRSALAAYNARPSRALAESVADGVEDTANGRLDGQASQAVRAGFVNNVESIITALSTTVPDGAELGSLLQRWSLLVSAERSSAAAAEMALAIMAFGNESTFGSCGEDVSEAYARFSEWVAPEPQAATRVRQLIADLASARPNASATLAEARQRLDDWEDETSAGRRVACLQHQDCRDEFPVDYPLAVCNLHAPLILPGVEALRQYANDTGPDLTAEEAAADELRAAIDVVSADGPLRRVGALALLNASMEALPLARLERTTRWTSDMLATAGDGTALLNASGSTARVLNDTGRFFRLEAEAVGSVGLGASQAGAQAALAAEAQVPWDLALGPMRILNGSVSDLEAPSDGDAALTSVVSSASALHTYVSETAPADLATALNASWLRDQHDAAVREGSSGVVEALQAMASAVQRALDASADTLIQPELRRVFAAQNALDQHKRFLQVATTPGFAADNGGIHFFAMLLQTLAPGERLTDIGFNDELLIRWFNPLKSIVVEADAAQRPAEATVYRDGPLLRTGTAAAITTEEEEEALRRWPDGRLCLTRNCLNNTVRHLTEGDVAVPFPSASWVGLTILPVQGVAVLFLLQLPPLCSAAVALFLVGAFLFTGSCGRRSAVRWCASLGAAWSCCCGALLLLLVAVGPLPALLALADACGSAEATVYRLAEGEAPHVCHMMLNGSAALHSDLTGNAADGAGVCAVHVDGAAAAVDVARTLLATASTSHPLAALGLATHTVAASSAATGAGALGPSSSSAAPSSLAAVEPTCDAPLPLRPAIDPWLGALARAPASLLWSAALHPGAGAASSASSSAPTSTSTSTSSLSGSGGNPFVWPASSAASLHPSLTGSAGNASVLGAAGPFYLPSAALQGNPGPMSGVLSASADATGSVSSVAAALGAASLSGELLVRAMARAAREAAGRRSLQYAREEVLGAARGGPWEARRGLEPALLGAAAGGGGAVAGSLAAGVEQHLTCSEGVRAVKSAGDAVCGSAGQALGWLVVPLLMNALLMLVAGWWLMLLAYKRMPAVLFGHELDEAVNPALQKSREGGDGTAESGKMLEEAEAAAAVAAAEATAGSGGSGGRSGKGRGKGGLAAALSGRAAQAEMDAGLKARAGGVAVPVLDGGARGLALLGTAPVEAGAYAGDKGSAGVVLPAAAAKRYAVAGPGNDGAESKLSPEDVHLVRGGSDGRLSARVAGQPGPWDDLGGALREDGLETSSGGHAFREAAALPLENSGGAQARRRSGQSTPHQDAAQAAHSDAMLAMLGGKAT</sequence>
<feature type="compositionally biased region" description="Low complexity" evidence="1">
    <location>
        <begin position="1240"/>
        <end position="1259"/>
    </location>
</feature>
<feature type="region of interest" description="Disordered" evidence="1">
    <location>
        <begin position="1669"/>
        <end position="1691"/>
    </location>
</feature>
<name>A0A5A8C5K3_CAFRO</name>
<gene>
    <name evidence="4" type="ORF">FNF31_07470</name>
</gene>
<organism evidence="4 5">
    <name type="scientific">Cafeteria roenbergensis</name>
    <name type="common">Marine flagellate</name>
    <dbReference type="NCBI Taxonomy" id="33653"/>
    <lineage>
        <taxon>Eukaryota</taxon>
        <taxon>Sar</taxon>
        <taxon>Stramenopiles</taxon>
        <taxon>Bigyra</taxon>
        <taxon>Opalozoa</taxon>
        <taxon>Bicosoecida</taxon>
        <taxon>Cafeteriaceae</taxon>
        <taxon>Cafeteria</taxon>
    </lineage>
</organism>
<keyword evidence="2" id="KW-0812">Transmembrane</keyword>
<evidence type="ECO:0000256" key="2">
    <source>
        <dbReference type="SAM" id="Phobius"/>
    </source>
</evidence>
<evidence type="ECO:0000256" key="1">
    <source>
        <dbReference type="SAM" id="MobiDB-lite"/>
    </source>
</evidence>
<proteinExistence type="predicted"/>
<dbReference type="Proteomes" id="UP000325113">
    <property type="component" value="Unassembled WGS sequence"/>
</dbReference>
<protein>
    <submittedName>
        <fullName evidence="4">Uncharacterized protein</fullName>
    </submittedName>
</protein>
<feature type="region of interest" description="Disordered" evidence="1">
    <location>
        <begin position="1625"/>
        <end position="1653"/>
    </location>
</feature>
<feature type="transmembrane region" description="Helical" evidence="2">
    <location>
        <begin position="1431"/>
        <end position="1457"/>
    </location>
</feature>
<keyword evidence="2" id="KW-1133">Transmembrane helix</keyword>
<feature type="transmembrane region" description="Helical" evidence="2">
    <location>
        <begin position="1056"/>
        <end position="1078"/>
    </location>
</feature>
<feature type="chain" id="PRO_5022755165" evidence="3">
    <location>
        <begin position="23"/>
        <end position="1705"/>
    </location>
</feature>
<keyword evidence="2" id="KW-0472">Membrane</keyword>
<feature type="signal peptide" evidence="3">
    <location>
        <begin position="1"/>
        <end position="22"/>
    </location>
</feature>
<feature type="region of interest" description="Disordered" evidence="1">
    <location>
        <begin position="1240"/>
        <end position="1261"/>
    </location>
</feature>
<accession>A0A5A8C5K3</accession>
<reference evidence="4 5" key="1">
    <citation type="submission" date="2019-07" db="EMBL/GenBank/DDBJ databases">
        <title>Genomes of Cafeteria roenbergensis.</title>
        <authorList>
            <person name="Fischer M.G."/>
            <person name="Hackl T."/>
            <person name="Roman M."/>
        </authorList>
    </citation>
    <scope>NUCLEOTIDE SEQUENCE [LARGE SCALE GENOMIC DNA]</scope>
    <source>
        <strain evidence="4 5">Cflag</strain>
    </source>
</reference>